<evidence type="ECO:0000313" key="1">
    <source>
        <dbReference type="EMBL" id="TGZ66819.1"/>
    </source>
</evidence>
<dbReference type="Proteomes" id="UP000308267">
    <property type="component" value="Unassembled WGS sequence"/>
</dbReference>
<protein>
    <submittedName>
        <fullName evidence="1">Uncharacterized protein</fullName>
    </submittedName>
</protein>
<accession>A0A4S2LYC2</accession>
<name>A0A4S2LYC2_OPIFE</name>
<comment type="caution">
    <text evidence="1">The sequence shown here is derived from an EMBL/GenBank/DDBJ whole genome shotgun (WGS) entry which is preliminary data.</text>
</comment>
<organism evidence="1 2">
    <name type="scientific">Opisthorchis felineus</name>
    <dbReference type="NCBI Taxonomy" id="147828"/>
    <lineage>
        <taxon>Eukaryota</taxon>
        <taxon>Metazoa</taxon>
        <taxon>Spiralia</taxon>
        <taxon>Lophotrochozoa</taxon>
        <taxon>Platyhelminthes</taxon>
        <taxon>Trematoda</taxon>
        <taxon>Digenea</taxon>
        <taxon>Opisthorchiida</taxon>
        <taxon>Opisthorchiata</taxon>
        <taxon>Opisthorchiidae</taxon>
        <taxon>Opisthorchis</taxon>
    </lineage>
</organism>
<dbReference type="EMBL" id="SJOL01006439">
    <property type="protein sequence ID" value="TGZ66819.1"/>
    <property type="molecule type" value="Genomic_DNA"/>
</dbReference>
<keyword evidence="2" id="KW-1185">Reference proteome</keyword>
<dbReference type="AlphaFoldDB" id="A0A4S2LYC2"/>
<sequence>MTWRSFHSGQPTFSLLVNSLSISVSLCNLLSQRFVIASIDLSEIAIPDAPLLVYFCSPCDRSPISRCFRKPAGEGRARLKAAFAEECRVAVKCPPRGATKGTQSPLLSCG</sequence>
<evidence type="ECO:0000313" key="2">
    <source>
        <dbReference type="Proteomes" id="UP000308267"/>
    </source>
</evidence>
<gene>
    <name evidence="1" type="ORF">CRM22_005141</name>
</gene>
<proteinExistence type="predicted"/>
<reference evidence="1 2" key="1">
    <citation type="journal article" date="2019" name="BMC Genomics">
        <title>New insights from Opisthorchis felineus genome: update on genomics of the epidemiologically important liver flukes.</title>
        <authorList>
            <person name="Ershov N.I."/>
            <person name="Mordvinov V.A."/>
            <person name="Prokhortchouk E.B."/>
            <person name="Pakharukova M.Y."/>
            <person name="Gunbin K.V."/>
            <person name="Ustyantsev K."/>
            <person name="Genaev M.A."/>
            <person name="Blinov A.G."/>
            <person name="Mazur A."/>
            <person name="Boulygina E."/>
            <person name="Tsygankova S."/>
            <person name="Khrameeva E."/>
            <person name="Chekanov N."/>
            <person name="Fan G."/>
            <person name="Xiao A."/>
            <person name="Zhang H."/>
            <person name="Xu X."/>
            <person name="Yang H."/>
            <person name="Solovyev V."/>
            <person name="Lee S.M."/>
            <person name="Liu X."/>
            <person name="Afonnikov D.A."/>
            <person name="Skryabin K.G."/>
        </authorList>
    </citation>
    <scope>NUCLEOTIDE SEQUENCE [LARGE SCALE GENOMIC DNA]</scope>
    <source>
        <strain evidence="1">AK-0245</strain>
        <tissue evidence="1">Whole organism</tissue>
    </source>
</reference>